<comment type="caution">
    <text evidence="1">The sequence shown here is derived from an EMBL/GenBank/DDBJ whole genome shotgun (WGS) entry which is preliminary data.</text>
</comment>
<dbReference type="Proteomes" id="UP000237631">
    <property type="component" value="Unassembled WGS sequence"/>
</dbReference>
<protein>
    <recommendedName>
        <fullName evidence="3">F-box domain-containing protein</fullName>
    </recommendedName>
</protein>
<dbReference type="SUPFAM" id="SSF81383">
    <property type="entry name" value="F-box domain"/>
    <property type="match status" value="1"/>
</dbReference>
<dbReference type="STRING" id="357750.A0A2S6CIE0"/>
<dbReference type="OrthoDB" id="3800738at2759"/>
<keyword evidence="2" id="KW-1185">Reference proteome</keyword>
<evidence type="ECO:0000313" key="1">
    <source>
        <dbReference type="EMBL" id="PPJ59481.1"/>
    </source>
</evidence>
<proteinExistence type="predicted"/>
<sequence length="187" mass="21321">MATAIEAVLATAELLEAIFLQLEPKMLLPLQRVNKTWKSAIEASPTLQEALFLRPIPVKMLLNVPIFLCYDHKTTRTFVLGFTDPVPIFQRNPFVRGSSMYATQFPKRSQPGIKASWRDMLVSQPPPSQVFMSYGKLCEEYLPGYPGTVITNAEGVRLDQIFDEWEVPRRMRDEYDRKGHVSYPALG</sequence>
<evidence type="ECO:0000313" key="2">
    <source>
        <dbReference type="Proteomes" id="UP000237631"/>
    </source>
</evidence>
<dbReference type="AlphaFoldDB" id="A0A2S6CIE0"/>
<dbReference type="EMBL" id="PNEN01000391">
    <property type="protein sequence ID" value="PPJ59481.1"/>
    <property type="molecule type" value="Genomic_DNA"/>
</dbReference>
<evidence type="ECO:0008006" key="3">
    <source>
        <dbReference type="Google" id="ProtNLM"/>
    </source>
</evidence>
<accession>A0A2S6CIE0</accession>
<organism evidence="1 2">
    <name type="scientific">Cercospora berteroae</name>
    <dbReference type="NCBI Taxonomy" id="357750"/>
    <lineage>
        <taxon>Eukaryota</taxon>
        <taxon>Fungi</taxon>
        <taxon>Dikarya</taxon>
        <taxon>Ascomycota</taxon>
        <taxon>Pezizomycotina</taxon>
        <taxon>Dothideomycetes</taxon>
        <taxon>Dothideomycetidae</taxon>
        <taxon>Mycosphaerellales</taxon>
        <taxon>Mycosphaerellaceae</taxon>
        <taxon>Cercospora</taxon>
    </lineage>
</organism>
<reference evidence="2" key="1">
    <citation type="journal article" date="2017" name="bioRxiv">
        <title>Conservation of a gene cluster reveals novel cercosporin biosynthetic mechanisms and extends production to the genus Colletotrichum.</title>
        <authorList>
            <person name="de Jonge R."/>
            <person name="Ebert M.K."/>
            <person name="Huitt-Roehl C.R."/>
            <person name="Pal P."/>
            <person name="Suttle J.C."/>
            <person name="Spanner R.E."/>
            <person name="Neubauer J.D."/>
            <person name="Jurick W.M.II."/>
            <person name="Stott K.A."/>
            <person name="Secor G.A."/>
            <person name="Thomma B.P.H.J."/>
            <person name="Van de Peer Y."/>
            <person name="Townsend C.A."/>
            <person name="Bolton M.D."/>
        </authorList>
    </citation>
    <scope>NUCLEOTIDE SEQUENCE [LARGE SCALE GENOMIC DNA]</scope>
    <source>
        <strain evidence="2">CBS538.71</strain>
    </source>
</reference>
<dbReference type="InterPro" id="IPR036047">
    <property type="entry name" value="F-box-like_dom_sf"/>
</dbReference>
<name>A0A2S6CIE0_9PEZI</name>
<gene>
    <name evidence="1" type="ORF">CBER1_02444</name>
</gene>